<evidence type="ECO:0000313" key="2">
    <source>
        <dbReference type="Proteomes" id="UP000067444"/>
    </source>
</evidence>
<reference evidence="1 2" key="1">
    <citation type="journal article" date="2015" name="Genome Announc.">
        <title>Closed Genome Sequence of Octadecabacter temperatus SB1, the First Mesophilic Species of the Genus Octadecabacter.</title>
        <authorList>
            <person name="Voget S."/>
            <person name="Billerbeck S."/>
            <person name="Simon M."/>
            <person name="Daniel R."/>
        </authorList>
    </citation>
    <scope>NUCLEOTIDE SEQUENCE [LARGE SCALE GENOMIC DNA]</scope>
    <source>
        <strain evidence="1 2">SB1</strain>
    </source>
</reference>
<dbReference type="GO" id="GO:0004519">
    <property type="term" value="F:endonuclease activity"/>
    <property type="evidence" value="ECO:0007669"/>
    <property type="project" value="UniProtKB-KW"/>
</dbReference>
<keyword evidence="2" id="KW-1185">Reference proteome</keyword>
<sequence>MTIGLDIFCMGLPIATLNANIGSMQQHTPLRIASYNIRAGLGTDLRRDPLRVLDAVNALDADVVALQEADFRMGARPSALPRNLIETHTDLRPLPVADNDTSLGWHGIALLARPNITAEQVHRYPLPGLEPRGAIAVDLPNLRVVGVHLGLLRRSRRSQLDHIREELDALPPRPTIILGDFNEWSQRVGLGRLARRYTILTPGRTFPSSLPMGALDRIAHCKRLNVRMLDIPRKVTGRHASDHLPILAEVQISDRKRTVVA</sequence>
<dbReference type="InterPro" id="IPR036691">
    <property type="entry name" value="Endo/exonu/phosph_ase_sf"/>
</dbReference>
<evidence type="ECO:0000313" key="1">
    <source>
        <dbReference type="EMBL" id="AKS45782.1"/>
    </source>
</evidence>
<name>A0A0K0Y4K5_9RHOB</name>
<dbReference type="Proteomes" id="UP000067444">
    <property type="component" value="Chromosome"/>
</dbReference>
<dbReference type="Pfam" id="PF03372">
    <property type="entry name" value="Exo_endo_phos"/>
    <property type="match status" value="1"/>
</dbReference>
<accession>A0A0K0Y4K5</accession>
<dbReference type="STRING" id="1458307.OSB_12270"/>
<dbReference type="PATRIC" id="fig|1458307.3.peg.1241"/>
<keyword evidence="1" id="KW-0540">Nuclease</keyword>
<dbReference type="GO" id="GO:0004527">
    <property type="term" value="F:exonuclease activity"/>
    <property type="evidence" value="ECO:0007669"/>
    <property type="project" value="UniProtKB-KW"/>
</dbReference>
<dbReference type="GO" id="GO:0006506">
    <property type="term" value="P:GPI anchor biosynthetic process"/>
    <property type="evidence" value="ECO:0007669"/>
    <property type="project" value="TreeGrafter"/>
</dbReference>
<organism evidence="1 2">
    <name type="scientific">Octadecabacter temperatus</name>
    <dbReference type="NCBI Taxonomy" id="1458307"/>
    <lineage>
        <taxon>Bacteria</taxon>
        <taxon>Pseudomonadati</taxon>
        <taxon>Pseudomonadota</taxon>
        <taxon>Alphaproteobacteria</taxon>
        <taxon>Rhodobacterales</taxon>
        <taxon>Roseobacteraceae</taxon>
        <taxon>Octadecabacter</taxon>
    </lineage>
</organism>
<keyword evidence="1" id="KW-0378">Hydrolase</keyword>
<dbReference type="KEGG" id="otm:OSB_12270"/>
<dbReference type="GO" id="GO:0016020">
    <property type="term" value="C:membrane"/>
    <property type="evidence" value="ECO:0007669"/>
    <property type="project" value="GOC"/>
</dbReference>
<dbReference type="PANTHER" id="PTHR14859">
    <property type="entry name" value="CALCOFLUOR WHITE HYPERSENSITIVE PROTEIN PRECURSOR"/>
    <property type="match status" value="1"/>
</dbReference>
<proteinExistence type="predicted"/>
<dbReference type="InterPro" id="IPR051916">
    <property type="entry name" value="GPI-anchor_lipid_remodeler"/>
</dbReference>
<dbReference type="EMBL" id="CP012160">
    <property type="protein sequence ID" value="AKS45782.1"/>
    <property type="molecule type" value="Genomic_DNA"/>
</dbReference>
<keyword evidence="1" id="KW-0255">Endonuclease</keyword>
<dbReference type="PANTHER" id="PTHR14859:SF15">
    <property type="entry name" value="ENDONUCLEASE_EXONUCLEASE_PHOSPHATASE DOMAIN-CONTAINING PROTEIN"/>
    <property type="match status" value="1"/>
</dbReference>
<dbReference type="InterPro" id="IPR005135">
    <property type="entry name" value="Endo/exonuclease/phosphatase"/>
</dbReference>
<dbReference type="RefSeq" id="WP_234967353.1">
    <property type="nucleotide sequence ID" value="NZ_CP012160.1"/>
</dbReference>
<keyword evidence="1" id="KW-0269">Exonuclease</keyword>
<dbReference type="Gene3D" id="3.60.10.10">
    <property type="entry name" value="Endonuclease/exonuclease/phosphatase"/>
    <property type="match status" value="1"/>
</dbReference>
<dbReference type="SUPFAM" id="SSF56219">
    <property type="entry name" value="DNase I-like"/>
    <property type="match status" value="1"/>
</dbReference>
<gene>
    <name evidence="1" type="ORF">OSB_12270</name>
</gene>
<dbReference type="AlphaFoldDB" id="A0A0K0Y4K5"/>
<protein>
    <submittedName>
        <fullName evidence="1">Endonuclease/Exonuclease/phosphatase family protein</fullName>
    </submittedName>
</protein>